<dbReference type="SMART" id="SM00849">
    <property type="entry name" value="Lactamase_B"/>
    <property type="match status" value="1"/>
</dbReference>
<evidence type="ECO:0000313" key="7">
    <source>
        <dbReference type="EMBL" id="KAF7357430.1"/>
    </source>
</evidence>
<comment type="caution">
    <text evidence="7">The sequence shown here is derived from an EMBL/GenBank/DDBJ whole genome shotgun (WGS) entry which is preliminary data.</text>
</comment>
<dbReference type="SUPFAM" id="SSF56281">
    <property type="entry name" value="Metallo-hydrolase/oxidoreductase"/>
    <property type="match status" value="1"/>
</dbReference>
<organism evidence="7 8">
    <name type="scientific">Mycena sanguinolenta</name>
    <dbReference type="NCBI Taxonomy" id="230812"/>
    <lineage>
        <taxon>Eukaryota</taxon>
        <taxon>Fungi</taxon>
        <taxon>Dikarya</taxon>
        <taxon>Basidiomycota</taxon>
        <taxon>Agaricomycotina</taxon>
        <taxon>Agaricomycetes</taxon>
        <taxon>Agaricomycetidae</taxon>
        <taxon>Agaricales</taxon>
        <taxon>Marasmiineae</taxon>
        <taxon>Mycenaceae</taxon>
        <taxon>Mycena</taxon>
    </lineage>
</organism>
<feature type="signal peptide" evidence="5">
    <location>
        <begin position="1"/>
        <end position="22"/>
    </location>
</feature>
<keyword evidence="5" id="KW-0732">Signal</keyword>
<evidence type="ECO:0000256" key="1">
    <source>
        <dbReference type="ARBA" id="ARBA00007749"/>
    </source>
</evidence>
<dbReference type="InterPro" id="IPR001279">
    <property type="entry name" value="Metallo-B-lactamas"/>
</dbReference>
<keyword evidence="4" id="KW-0862">Zinc</keyword>
<keyword evidence="8" id="KW-1185">Reference proteome</keyword>
<reference evidence="7" key="1">
    <citation type="submission" date="2020-05" db="EMBL/GenBank/DDBJ databases">
        <title>Mycena genomes resolve the evolution of fungal bioluminescence.</title>
        <authorList>
            <person name="Tsai I.J."/>
        </authorList>
    </citation>
    <scope>NUCLEOTIDE SEQUENCE</scope>
    <source>
        <strain evidence="7">160909Yilan</strain>
    </source>
</reference>
<dbReference type="InterPro" id="IPR051013">
    <property type="entry name" value="MBL_superfamily_lactonases"/>
</dbReference>
<proteinExistence type="inferred from homology"/>
<keyword evidence="3" id="KW-0378">Hydrolase</keyword>
<sequence>MALSKLLLFGALLASQAGNTYASYRDFGIPASSATVDVRVFNVANMTLIDETHAFITPVVPGHESVSFPMYSFIIEHNNTRLMFDLGIRKDPQNTPPSISVAFEAGAATLEPYKDITVLLQEGGINLTSIDAVIWSHAHFDHVGDMSTFPNSTNIIIGPATDTSIYPANPNATLQASDFAGHNVIKIDFASSNLTFAGMKAVDHFGDGSLYLLDTPGHLPGHITGLARVTPTSFLVLAYPCPAHLLEESKSAVSTDYFWSHDSAPGAFDLPSRAAQLLALSDLPDSFYADPVTAAVSLEKVATFDADDDFFIITAHDISLRSSIPYFPAYINGWQQSGLKQQAVWNFIDQTNPAFVFSPINATQ</sequence>
<dbReference type="Pfam" id="PF00753">
    <property type="entry name" value="Lactamase_B"/>
    <property type="match status" value="1"/>
</dbReference>
<evidence type="ECO:0000256" key="2">
    <source>
        <dbReference type="ARBA" id="ARBA00022723"/>
    </source>
</evidence>
<evidence type="ECO:0000256" key="3">
    <source>
        <dbReference type="ARBA" id="ARBA00022801"/>
    </source>
</evidence>
<dbReference type="CDD" id="cd07730">
    <property type="entry name" value="metallo-hydrolase-like_MBL-fold"/>
    <property type="match status" value="1"/>
</dbReference>
<name>A0A8H7D0W9_9AGAR</name>
<dbReference type="EMBL" id="JACAZH010000010">
    <property type="protein sequence ID" value="KAF7357430.1"/>
    <property type="molecule type" value="Genomic_DNA"/>
</dbReference>
<evidence type="ECO:0000259" key="6">
    <source>
        <dbReference type="SMART" id="SM00849"/>
    </source>
</evidence>
<feature type="chain" id="PRO_5034239218" evidence="5">
    <location>
        <begin position="23"/>
        <end position="364"/>
    </location>
</feature>
<evidence type="ECO:0000256" key="4">
    <source>
        <dbReference type="ARBA" id="ARBA00022833"/>
    </source>
</evidence>
<gene>
    <name evidence="7" type="ORF">MSAN_01339000</name>
</gene>
<dbReference type="PANTHER" id="PTHR42978">
    <property type="entry name" value="QUORUM-QUENCHING LACTONASE YTNP-RELATED-RELATED"/>
    <property type="match status" value="1"/>
</dbReference>
<protein>
    <submittedName>
        <fullName evidence="7">Metallo-beta-lactamase superfamily protein</fullName>
    </submittedName>
</protein>
<keyword evidence="2" id="KW-0479">Metal-binding</keyword>
<feature type="domain" description="Metallo-beta-lactamase" evidence="6">
    <location>
        <begin position="69"/>
        <end position="316"/>
    </location>
</feature>
<dbReference type="GO" id="GO:0016787">
    <property type="term" value="F:hydrolase activity"/>
    <property type="evidence" value="ECO:0007669"/>
    <property type="project" value="UniProtKB-KW"/>
</dbReference>
<evidence type="ECO:0000256" key="5">
    <source>
        <dbReference type="SAM" id="SignalP"/>
    </source>
</evidence>
<dbReference type="InterPro" id="IPR036866">
    <property type="entry name" value="RibonucZ/Hydroxyglut_hydro"/>
</dbReference>
<comment type="similarity">
    <text evidence="1">Belongs to the metallo-beta-lactamase superfamily.</text>
</comment>
<dbReference type="AlphaFoldDB" id="A0A8H7D0W9"/>
<evidence type="ECO:0000313" key="8">
    <source>
        <dbReference type="Proteomes" id="UP000623467"/>
    </source>
</evidence>
<dbReference type="Gene3D" id="3.60.15.10">
    <property type="entry name" value="Ribonuclease Z/Hydroxyacylglutathione hydrolase-like"/>
    <property type="match status" value="1"/>
</dbReference>
<dbReference type="PANTHER" id="PTHR42978:SF5">
    <property type="entry name" value="METALLO-BETA-LACTAMASE DOMAIN-CONTAINING PROTEIN"/>
    <property type="match status" value="1"/>
</dbReference>
<dbReference type="OrthoDB" id="10250730at2759"/>
<dbReference type="GO" id="GO:0046872">
    <property type="term" value="F:metal ion binding"/>
    <property type="evidence" value="ECO:0007669"/>
    <property type="project" value="UniProtKB-KW"/>
</dbReference>
<accession>A0A8H7D0W9</accession>
<dbReference type="Proteomes" id="UP000623467">
    <property type="component" value="Unassembled WGS sequence"/>
</dbReference>